<name>A0ACC0VHC4_9STRA</name>
<dbReference type="Proteomes" id="UP001163321">
    <property type="component" value="Chromosome 9"/>
</dbReference>
<reference evidence="1 2" key="1">
    <citation type="journal article" date="2022" name="bioRxiv">
        <title>The genome of the oomycete Peronosclerospora sorghi, a cosmopolitan pathogen of maize and sorghum, is inflated with dispersed pseudogenes.</title>
        <authorList>
            <person name="Fletcher K."/>
            <person name="Martin F."/>
            <person name="Isakeit T."/>
            <person name="Cavanaugh K."/>
            <person name="Magill C."/>
            <person name="Michelmore R."/>
        </authorList>
    </citation>
    <scope>NUCLEOTIDE SEQUENCE [LARGE SCALE GENOMIC DNA]</scope>
    <source>
        <strain evidence="1">P6</strain>
    </source>
</reference>
<organism evidence="1 2">
    <name type="scientific">Peronosclerospora sorghi</name>
    <dbReference type="NCBI Taxonomy" id="230839"/>
    <lineage>
        <taxon>Eukaryota</taxon>
        <taxon>Sar</taxon>
        <taxon>Stramenopiles</taxon>
        <taxon>Oomycota</taxon>
        <taxon>Peronosporomycetes</taxon>
        <taxon>Peronosporales</taxon>
        <taxon>Peronosporaceae</taxon>
        <taxon>Peronosclerospora</taxon>
    </lineage>
</organism>
<evidence type="ECO:0000313" key="1">
    <source>
        <dbReference type="EMBL" id="KAI9905263.1"/>
    </source>
</evidence>
<protein>
    <submittedName>
        <fullName evidence="1">Uncharacterized protein</fullName>
    </submittedName>
</protein>
<proteinExistence type="predicted"/>
<accession>A0ACC0VHC4</accession>
<sequence>MEMSKKTFGFSSRAELKSATEVGDSCLRVKARAGRDNNLIIRVEDNESGWMDTPSVDKSLVRKMNFDLPHGVSQGVFCVPRRYRGKLKKIDKSMDWMEQKDKIERKKRHSRSKSVKKANWVSRSRAARDVTTYSWRFIKVSEPVYDVDIEIYPYELVRRERLRDDEMEYENQEYQRKYFQACFKQWQQEDGLSVMQSQQERTTTNIMEKFDSDYIQTAANAMRGWNVEGKLRVNAYFGRTLFRLHNLNDYREFRLSDLHKMCGRYNLQSSWSNVIDDTVPAMRRLLDELMRTGSVNMQASSPRLIVRIGYKSVNGPQSAIVTYNLNRDKWVLSTVKRLSDTGFYHDISLDNQMNFRVKVYSETSGTPWWNSVPNFLLLDDSNGDPFSTKVSLLSCPDKKLRIEFVTIKKVFRPVKYRGLLFRLSTNQDCTFLKALPSREILAENQVDKCFEVLVSRLVEILDELNVGT</sequence>
<comment type="caution">
    <text evidence="1">The sequence shown here is derived from an EMBL/GenBank/DDBJ whole genome shotgun (WGS) entry which is preliminary data.</text>
</comment>
<gene>
    <name evidence="1" type="ORF">PsorP6_013806</name>
</gene>
<dbReference type="EMBL" id="CM047588">
    <property type="protein sequence ID" value="KAI9905263.1"/>
    <property type="molecule type" value="Genomic_DNA"/>
</dbReference>
<keyword evidence="2" id="KW-1185">Reference proteome</keyword>
<evidence type="ECO:0000313" key="2">
    <source>
        <dbReference type="Proteomes" id="UP001163321"/>
    </source>
</evidence>